<evidence type="ECO:0000313" key="12">
    <source>
        <dbReference type="Proteomes" id="UP000244755"/>
    </source>
</evidence>
<evidence type="ECO:0000256" key="6">
    <source>
        <dbReference type="ARBA" id="ARBA00023136"/>
    </source>
</evidence>
<dbReference type="GO" id="GO:0009242">
    <property type="term" value="P:colanic acid biosynthetic process"/>
    <property type="evidence" value="ECO:0007669"/>
    <property type="project" value="TreeGrafter"/>
</dbReference>
<feature type="compositionally biased region" description="Low complexity" evidence="8">
    <location>
        <begin position="17"/>
        <end position="29"/>
    </location>
</feature>
<dbReference type="KEGG" id="mee:DA075_04925"/>
<accession>A0A2R4WFP9</accession>
<keyword evidence="4 9" id="KW-0812">Transmembrane</keyword>
<evidence type="ECO:0000256" key="2">
    <source>
        <dbReference type="ARBA" id="ARBA00006464"/>
    </source>
</evidence>
<reference evidence="11 12" key="1">
    <citation type="submission" date="2018-04" db="EMBL/GenBank/DDBJ databases">
        <title>Methylobacterium sp. PR1016A genome.</title>
        <authorList>
            <person name="Park W."/>
        </authorList>
    </citation>
    <scope>NUCLEOTIDE SEQUENCE [LARGE SCALE GENOMIC DNA]</scope>
    <source>
        <strain evidence="11 12">PR1016A</strain>
    </source>
</reference>
<dbReference type="EMBL" id="CP028843">
    <property type="protein sequence ID" value="AWB20361.1"/>
    <property type="molecule type" value="Genomic_DNA"/>
</dbReference>
<keyword evidence="6 9" id="KW-0472">Membrane</keyword>
<evidence type="ECO:0000256" key="1">
    <source>
        <dbReference type="ARBA" id="ARBA00004141"/>
    </source>
</evidence>
<dbReference type="GO" id="GO:0089702">
    <property type="term" value="F:undecaprenyl-phosphate glucose phosphotransferase activity"/>
    <property type="evidence" value="ECO:0007669"/>
    <property type="project" value="TreeGrafter"/>
</dbReference>
<dbReference type="InterPro" id="IPR017475">
    <property type="entry name" value="EPS_sugar_tfrase"/>
</dbReference>
<evidence type="ECO:0000313" key="11">
    <source>
        <dbReference type="EMBL" id="AWB20361.1"/>
    </source>
</evidence>
<keyword evidence="12" id="KW-1185">Reference proteome</keyword>
<comment type="similarity">
    <text evidence="2">Belongs to the bacterial sugar transferase family.</text>
</comment>
<dbReference type="Proteomes" id="UP000244755">
    <property type="component" value="Chromosome 1"/>
</dbReference>
<feature type="transmembrane region" description="Helical" evidence="9">
    <location>
        <begin position="93"/>
        <end position="114"/>
    </location>
</feature>
<evidence type="ECO:0000259" key="10">
    <source>
        <dbReference type="Pfam" id="PF02397"/>
    </source>
</evidence>
<keyword evidence="5 9" id="KW-1133">Transmembrane helix</keyword>
<dbReference type="NCBIfam" id="TIGR03025">
    <property type="entry name" value="EPS_sugtrans"/>
    <property type="match status" value="1"/>
</dbReference>
<sequence length="278" mass="29785">MARGARPQSRVGGGDELGSNGLSRSGRGGSVPASGGLALLLAPGLLTPGTLTPGTLTLSPAIEAGTAPVVARPRPADAARPGACPVAKRTLDMVGATLGLFMLLPLLLVIAVLIKCDSRGPVLFRQSRIGLGNRPFQVWKFRTMTCCENGSVVRQARRDDPRVTRIGRILRRTSLDELPQLVNVLVGSMSLVGPRPHAVAHDAQFTHTVARYAERHAVRPGITGWAQVRGCRGETPNAAAMQRRVDLDLAYIEHWSLLLDLIILAMTLREVFRSQAAY</sequence>
<comment type="subcellular location">
    <subcellularLocation>
        <location evidence="1">Membrane</location>
        <topology evidence="1">Multi-pass membrane protein</topology>
    </subcellularLocation>
</comment>
<name>A0A2R4WFP9_9HYPH</name>
<feature type="domain" description="Bacterial sugar transferase" evidence="10">
    <location>
        <begin position="88"/>
        <end position="272"/>
    </location>
</feature>
<evidence type="ECO:0000256" key="5">
    <source>
        <dbReference type="ARBA" id="ARBA00022989"/>
    </source>
</evidence>
<gene>
    <name evidence="11" type="ORF">DA075_04925</name>
</gene>
<protein>
    <recommendedName>
        <fullName evidence="10">Bacterial sugar transferase domain-containing protein</fullName>
    </recommendedName>
</protein>
<dbReference type="Pfam" id="PF02397">
    <property type="entry name" value="Bac_transf"/>
    <property type="match status" value="1"/>
</dbReference>
<keyword evidence="3" id="KW-0808">Transferase</keyword>
<dbReference type="InterPro" id="IPR003362">
    <property type="entry name" value="Bact_transf"/>
</dbReference>
<evidence type="ECO:0000256" key="3">
    <source>
        <dbReference type="ARBA" id="ARBA00022679"/>
    </source>
</evidence>
<dbReference type="GO" id="GO:0016020">
    <property type="term" value="C:membrane"/>
    <property type="evidence" value="ECO:0007669"/>
    <property type="project" value="UniProtKB-SubCell"/>
</dbReference>
<proteinExistence type="inferred from homology"/>
<keyword evidence="7" id="KW-0270">Exopolysaccharide synthesis</keyword>
<evidence type="ECO:0000256" key="9">
    <source>
        <dbReference type="SAM" id="Phobius"/>
    </source>
</evidence>
<evidence type="ECO:0000256" key="7">
    <source>
        <dbReference type="ARBA" id="ARBA00023169"/>
    </source>
</evidence>
<dbReference type="OrthoDB" id="9808602at2"/>
<dbReference type="AlphaFoldDB" id="A0A2R4WFP9"/>
<dbReference type="PANTHER" id="PTHR30576:SF21">
    <property type="entry name" value="UDP-GLUCOSE:UNDECAPRENYL-PHOSPHATE GLUCOSE-1-PHOSPHATE TRANSFERASE"/>
    <property type="match status" value="1"/>
</dbReference>
<feature type="region of interest" description="Disordered" evidence="8">
    <location>
        <begin position="1"/>
        <end position="29"/>
    </location>
</feature>
<evidence type="ECO:0000256" key="4">
    <source>
        <dbReference type="ARBA" id="ARBA00022692"/>
    </source>
</evidence>
<dbReference type="GO" id="GO:0000271">
    <property type="term" value="P:polysaccharide biosynthetic process"/>
    <property type="evidence" value="ECO:0007669"/>
    <property type="project" value="UniProtKB-KW"/>
</dbReference>
<organism evidence="11 12">
    <name type="scientific">Methylobacterium currus</name>
    <dbReference type="NCBI Taxonomy" id="2051553"/>
    <lineage>
        <taxon>Bacteria</taxon>
        <taxon>Pseudomonadati</taxon>
        <taxon>Pseudomonadota</taxon>
        <taxon>Alphaproteobacteria</taxon>
        <taxon>Hyphomicrobiales</taxon>
        <taxon>Methylobacteriaceae</taxon>
        <taxon>Methylobacterium</taxon>
    </lineage>
</organism>
<dbReference type="PANTHER" id="PTHR30576">
    <property type="entry name" value="COLANIC BIOSYNTHESIS UDP-GLUCOSE LIPID CARRIER TRANSFERASE"/>
    <property type="match status" value="1"/>
</dbReference>
<evidence type="ECO:0000256" key="8">
    <source>
        <dbReference type="SAM" id="MobiDB-lite"/>
    </source>
</evidence>